<keyword evidence="1" id="KW-0472">Membrane</keyword>
<dbReference type="InterPro" id="IPR007354">
    <property type="entry name" value="CruF-like"/>
</dbReference>
<organism evidence="2 3">
    <name type="scientific">Cohnella abietis</name>
    <dbReference type="NCBI Taxonomy" id="2507935"/>
    <lineage>
        <taxon>Bacteria</taxon>
        <taxon>Bacillati</taxon>
        <taxon>Bacillota</taxon>
        <taxon>Bacilli</taxon>
        <taxon>Bacillales</taxon>
        <taxon>Paenibacillaceae</taxon>
        <taxon>Cohnella</taxon>
    </lineage>
</organism>
<feature type="transmembrane region" description="Helical" evidence="1">
    <location>
        <begin position="96"/>
        <end position="120"/>
    </location>
</feature>
<keyword evidence="3" id="KW-1185">Reference proteome</keyword>
<feature type="transmembrane region" description="Helical" evidence="1">
    <location>
        <begin position="163"/>
        <end position="188"/>
    </location>
</feature>
<dbReference type="RefSeq" id="WP_130609647.1">
    <property type="nucleotide sequence ID" value="NZ_AP019400.1"/>
</dbReference>
<dbReference type="AlphaFoldDB" id="A0A3T1D6E0"/>
<feature type="transmembrane region" description="Helical" evidence="1">
    <location>
        <begin position="132"/>
        <end position="151"/>
    </location>
</feature>
<evidence type="ECO:0000313" key="2">
    <source>
        <dbReference type="EMBL" id="BBI33633.1"/>
    </source>
</evidence>
<dbReference type="Proteomes" id="UP000289856">
    <property type="component" value="Chromosome"/>
</dbReference>
<keyword evidence="1" id="KW-1133">Transmembrane helix</keyword>
<evidence type="ECO:0000256" key="1">
    <source>
        <dbReference type="SAM" id="Phobius"/>
    </source>
</evidence>
<keyword evidence="1" id="KW-0812">Transmembrane</keyword>
<evidence type="ECO:0000313" key="3">
    <source>
        <dbReference type="Proteomes" id="UP000289856"/>
    </source>
</evidence>
<feature type="transmembrane region" description="Helical" evidence="1">
    <location>
        <begin position="12"/>
        <end position="29"/>
    </location>
</feature>
<name>A0A3T1D6E0_9BACL</name>
<feature type="transmembrane region" description="Helical" evidence="1">
    <location>
        <begin position="35"/>
        <end position="53"/>
    </location>
</feature>
<proteinExistence type="predicted"/>
<dbReference type="EMBL" id="AP019400">
    <property type="protein sequence ID" value="BBI33633.1"/>
    <property type="molecule type" value="Genomic_DNA"/>
</dbReference>
<protein>
    <recommendedName>
        <fullName evidence="4">Carotenoid biosynthesis protein</fullName>
    </recommendedName>
</protein>
<dbReference type="PANTHER" id="PTHR39419:SF1">
    <property type="entry name" value="SLL0814 PROTEIN"/>
    <property type="match status" value="1"/>
</dbReference>
<sequence>MSIRMSRSIRLVFLGWYTVGLALMLSVGVPDSLGFANGIFLLLYAIYAVELYGRAAMDERKLWARVIAVGVITFFVEWIGVRTSWPFGDYSYTPLLGWALDGVPIAIACAWVGVLLNGILLSDGHSRWKRALHTGLWTVLIDLVLDPVAFVREMWIWTDHEGVVAYLGVPINNFISWFLLSALLSLVFPLVKHPRLVRREAARLMQLILLMFGVLGIKDGLIIPLAIALIGAAVAEGVARIDTSTKKLTI</sequence>
<dbReference type="Pfam" id="PF04240">
    <property type="entry name" value="Caroten_synth"/>
    <property type="match status" value="1"/>
</dbReference>
<gene>
    <name evidence="2" type="ORF">KCTCHS21_30320</name>
</gene>
<evidence type="ECO:0008006" key="4">
    <source>
        <dbReference type="Google" id="ProtNLM"/>
    </source>
</evidence>
<dbReference type="OrthoDB" id="9811293at2"/>
<dbReference type="PANTHER" id="PTHR39419">
    <property type="entry name" value="SLL0814 PROTEIN"/>
    <property type="match status" value="1"/>
</dbReference>
<dbReference type="KEGG" id="cohn:KCTCHS21_30320"/>
<reference evidence="2 3" key="1">
    <citation type="submission" date="2019-01" db="EMBL/GenBank/DDBJ databases">
        <title>Complete genome sequence of Cohnella hallensis HS21 isolated from Korean fir (Abies koreana) rhizospheric soil.</title>
        <authorList>
            <person name="Jiang L."/>
            <person name="Kang S.W."/>
            <person name="Kim S."/>
            <person name="Jung J."/>
            <person name="Kim C.Y."/>
            <person name="Kim D.H."/>
            <person name="Kim S.W."/>
            <person name="Lee J."/>
        </authorList>
    </citation>
    <scope>NUCLEOTIDE SEQUENCE [LARGE SCALE GENOMIC DNA]</scope>
    <source>
        <strain evidence="2 3">HS21</strain>
    </source>
</reference>
<feature type="transmembrane region" description="Helical" evidence="1">
    <location>
        <begin position="62"/>
        <end position="81"/>
    </location>
</feature>
<accession>A0A3T1D6E0</accession>